<dbReference type="EMBL" id="JABBWM010000065">
    <property type="protein sequence ID" value="KAG2097516.1"/>
    <property type="molecule type" value="Genomic_DNA"/>
</dbReference>
<protein>
    <submittedName>
        <fullName evidence="1">Uncharacterized protein</fullName>
    </submittedName>
</protein>
<dbReference type="GeneID" id="64696364"/>
<accession>A0A9P7JQ03</accession>
<evidence type="ECO:0000313" key="2">
    <source>
        <dbReference type="Proteomes" id="UP000823399"/>
    </source>
</evidence>
<dbReference type="OrthoDB" id="2674909at2759"/>
<keyword evidence="2" id="KW-1185">Reference proteome</keyword>
<dbReference type="Proteomes" id="UP000823399">
    <property type="component" value="Unassembled WGS sequence"/>
</dbReference>
<dbReference type="AlphaFoldDB" id="A0A9P7JQ03"/>
<sequence length="322" mass="35783">MLYHIVFRTTTTSRIRLTIADLEPAIFRHAPNPPADTLALAGSCCYQALLARLISMWGIANVMPDYPTAVQVHAELHETAMMLFQAEDDPDIVPFKAELKKLCTITPIGPECCCAIGTTPQPLRAHFLGTDQTETALTSWLQQQGCDTLSDPLFVTASVLFGWVNSHDLMALLDMSLKEGVMQMLLQQEEERNWPKEAARSERYRTWVDPVTYRAYMSTTFAENKPQHIDNSDGFTPKENKTPDVLKSDIHILGLKKQQAQAEVNMFSKALAWVAEFEGTDDGTCSGSTVTFSSLPSDTLADDWLDDCFSTSYTSSNASVLL</sequence>
<gene>
    <name evidence="1" type="ORF">F5147DRAFT_656323</name>
</gene>
<proteinExistence type="predicted"/>
<name>A0A9P7JQ03_9AGAM</name>
<evidence type="ECO:0000313" key="1">
    <source>
        <dbReference type="EMBL" id="KAG2097516.1"/>
    </source>
</evidence>
<reference evidence="1" key="1">
    <citation type="journal article" date="2020" name="New Phytol.">
        <title>Comparative genomics reveals dynamic genome evolution in host specialist ectomycorrhizal fungi.</title>
        <authorList>
            <person name="Lofgren L.A."/>
            <person name="Nguyen N.H."/>
            <person name="Vilgalys R."/>
            <person name="Ruytinx J."/>
            <person name="Liao H.L."/>
            <person name="Branco S."/>
            <person name="Kuo A."/>
            <person name="LaButti K."/>
            <person name="Lipzen A."/>
            <person name="Andreopoulos W."/>
            <person name="Pangilinan J."/>
            <person name="Riley R."/>
            <person name="Hundley H."/>
            <person name="Na H."/>
            <person name="Barry K."/>
            <person name="Grigoriev I.V."/>
            <person name="Stajich J.E."/>
            <person name="Kennedy P.G."/>
        </authorList>
    </citation>
    <scope>NUCLEOTIDE SEQUENCE</scope>
    <source>
        <strain evidence="1">FC423</strain>
    </source>
</reference>
<comment type="caution">
    <text evidence="1">The sequence shown here is derived from an EMBL/GenBank/DDBJ whole genome shotgun (WGS) entry which is preliminary data.</text>
</comment>
<dbReference type="RefSeq" id="XP_041288550.1">
    <property type="nucleotide sequence ID" value="XM_041434105.1"/>
</dbReference>
<organism evidence="1 2">
    <name type="scientific">Suillus discolor</name>
    <dbReference type="NCBI Taxonomy" id="1912936"/>
    <lineage>
        <taxon>Eukaryota</taxon>
        <taxon>Fungi</taxon>
        <taxon>Dikarya</taxon>
        <taxon>Basidiomycota</taxon>
        <taxon>Agaricomycotina</taxon>
        <taxon>Agaricomycetes</taxon>
        <taxon>Agaricomycetidae</taxon>
        <taxon>Boletales</taxon>
        <taxon>Suillineae</taxon>
        <taxon>Suillaceae</taxon>
        <taxon>Suillus</taxon>
    </lineage>
</organism>